<dbReference type="Proteomes" id="UP001152797">
    <property type="component" value="Unassembled WGS sequence"/>
</dbReference>
<dbReference type="EMBL" id="CAMXCT010005691">
    <property type="protein sequence ID" value="CAI4013060.1"/>
    <property type="molecule type" value="Genomic_DNA"/>
</dbReference>
<evidence type="ECO:0000313" key="2">
    <source>
        <dbReference type="EMBL" id="CAI4013060.1"/>
    </source>
</evidence>
<sequence>MIVYDSANSRVKLCRPCNKQSLRLTLMLLPVVLRDCLTDAEAIIKEQEIQEQATREIIALQGSSRQYDTLAAESEEHKAQLGGSQGTEASDRGCMRMKCRS</sequence>
<accession>A0A9P1GGU0</accession>
<organism evidence="2">
    <name type="scientific">Cladocopium goreaui</name>
    <dbReference type="NCBI Taxonomy" id="2562237"/>
    <lineage>
        <taxon>Eukaryota</taxon>
        <taxon>Sar</taxon>
        <taxon>Alveolata</taxon>
        <taxon>Dinophyceae</taxon>
        <taxon>Suessiales</taxon>
        <taxon>Symbiodiniaceae</taxon>
        <taxon>Cladocopium</taxon>
    </lineage>
</organism>
<reference evidence="3" key="2">
    <citation type="submission" date="2024-04" db="EMBL/GenBank/DDBJ databases">
        <authorList>
            <person name="Chen Y."/>
            <person name="Shah S."/>
            <person name="Dougan E. K."/>
            <person name="Thang M."/>
            <person name="Chan C."/>
        </authorList>
    </citation>
    <scope>NUCLEOTIDE SEQUENCE [LARGE SCALE GENOMIC DNA]</scope>
</reference>
<dbReference type="AlphaFoldDB" id="A0A9P1GGU0"/>
<keyword evidence="5" id="KW-1185">Reference proteome</keyword>
<dbReference type="EMBL" id="CAMXCT030005691">
    <property type="protein sequence ID" value="CAL4800372.1"/>
    <property type="molecule type" value="Genomic_DNA"/>
</dbReference>
<gene>
    <name evidence="2" type="ORF">C1SCF055_LOCUS38065</name>
</gene>
<evidence type="ECO:0000313" key="5">
    <source>
        <dbReference type="Proteomes" id="UP001152797"/>
    </source>
</evidence>
<feature type="region of interest" description="Disordered" evidence="1">
    <location>
        <begin position="72"/>
        <end position="101"/>
    </location>
</feature>
<evidence type="ECO:0000256" key="1">
    <source>
        <dbReference type="SAM" id="MobiDB-lite"/>
    </source>
</evidence>
<proteinExistence type="predicted"/>
<reference evidence="2" key="1">
    <citation type="submission" date="2022-10" db="EMBL/GenBank/DDBJ databases">
        <authorList>
            <person name="Chen Y."/>
            <person name="Dougan E. K."/>
            <person name="Chan C."/>
            <person name="Rhodes N."/>
            <person name="Thang M."/>
        </authorList>
    </citation>
    <scope>NUCLEOTIDE SEQUENCE</scope>
</reference>
<evidence type="ECO:0000313" key="3">
    <source>
        <dbReference type="EMBL" id="CAL1166435.1"/>
    </source>
</evidence>
<protein>
    <submittedName>
        <fullName evidence="4">Myosin-2 heavy chain, non muscle</fullName>
    </submittedName>
</protein>
<evidence type="ECO:0000313" key="4">
    <source>
        <dbReference type="EMBL" id="CAL4800372.1"/>
    </source>
</evidence>
<comment type="caution">
    <text evidence="2">The sequence shown here is derived from an EMBL/GenBank/DDBJ whole genome shotgun (WGS) entry which is preliminary data.</text>
</comment>
<name>A0A9P1GGU0_9DINO</name>
<dbReference type="EMBL" id="CAMXCT020005691">
    <property type="protein sequence ID" value="CAL1166435.1"/>
    <property type="molecule type" value="Genomic_DNA"/>
</dbReference>